<proteinExistence type="predicted"/>
<comment type="caution">
    <text evidence="1">The sequence shown here is derived from an EMBL/GenBank/DDBJ whole genome shotgun (WGS) entry which is preliminary data.</text>
</comment>
<sequence length="66" mass="7043">MSLPLAPTERRAAVRRLVAIFGSVNDLIDLLDTDPLDPALARARATRDMIGELVVDLAGTAIRTSA</sequence>
<evidence type="ECO:0000313" key="1">
    <source>
        <dbReference type="EMBL" id="MFF3574296.1"/>
    </source>
</evidence>
<name>A0ABW6SGK2_9NOCA</name>
<dbReference type="Proteomes" id="UP001601992">
    <property type="component" value="Unassembled WGS sequence"/>
</dbReference>
<keyword evidence="2" id="KW-1185">Reference proteome</keyword>
<dbReference type="RefSeq" id="WP_157186388.1">
    <property type="nucleotide sequence ID" value="NZ_JBIAQY010000025.1"/>
</dbReference>
<evidence type="ECO:0000313" key="2">
    <source>
        <dbReference type="Proteomes" id="UP001601992"/>
    </source>
</evidence>
<dbReference type="EMBL" id="JBIAQY010000025">
    <property type="protein sequence ID" value="MFF3574296.1"/>
    <property type="molecule type" value="Genomic_DNA"/>
</dbReference>
<organism evidence="1 2">
    <name type="scientific">Nocardia jiangxiensis</name>
    <dbReference type="NCBI Taxonomy" id="282685"/>
    <lineage>
        <taxon>Bacteria</taxon>
        <taxon>Bacillati</taxon>
        <taxon>Actinomycetota</taxon>
        <taxon>Actinomycetes</taxon>
        <taxon>Mycobacteriales</taxon>
        <taxon>Nocardiaceae</taxon>
        <taxon>Nocardia</taxon>
    </lineage>
</organism>
<gene>
    <name evidence="1" type="ORF">ACFYXQ_41765</name>
</gene>
<protein>
    <submittedName>
        <fullName evidence="1">Uncharacterized protein</fullName>
    </submittedName>
</protein>
<accession>A0ABW6SGK2</accession>
<reference evidence="1 2" key="1">
    <citation type="submission" date="2024-10" db="EMBL/GenBank/DDBJ databases">
        <title>The Natural Products Discovery Center: Release of the First 8490 Sequenced Strains for Exploring Actinobacteria Biosynthetic Diversity.</title>
        <authorList>
            <person name="Kalkreuter E."/>
            <person name="Kautsar S.A."/>
            <person name="Yang D."/>
            <person name="Bader C.D."/>
            <person name="Teijaro C.N."/>
            <person name="Fluegel L."/>
            <person name="Davis C.M."/>
            <person name="Simpson J.R."/>
            <person name="Lauterbach L."/>
            <person name="Steele A.D."/>
            <person name="Gui C."/>
            <person name="Meng S."/>
            <person name="Li G."/>
            <person name="Viehrig K."/>
            <person name="Ye F."/>
            <person name="Su P."/>
            <person name="Kiefer A.F."/>
            <person name="Nichols A."/>
            <person name="Cepeda A.J."/>
            <person name="Yan W."/>
            <person name="Fan B."/>
            <person name="Jiang Y."/>
            <person name="Adhikari A."/>
            <person name="Zheng C.-J."/>
            <person name="Schuster L."/>
            <person name="Cowan T.M."/>
            <person name="Smanski M.J."/>
            <person name="Chevrette M.G."/>
            <person name="De Carvalho L.P.S."/>
            <person name="Shen B."/>
        </authorList>
    </citation>
    <scope>NUCLEOTIDE SEQUENCE [LARGE SCALE GENOMIC DNA]</scope>
    <source>
        <strain evidence="1 2">NPDC002593</strain>
    </source>
</reference>